<comment type="caution">
    <text evidence="1">The sequence shown here is derived from an EMBL/GenBank/DDBJ whole genome shotgun (WGS) entry which is preliminary data.</text>
</comment>
<dbReference type="AlphaFoldDB" id="A0A9D2H814"/>
<reference evidence="1" key="1">
    <citation type="journal article" date="2021" name="PeerJ">
        <title>Extensive microbial diversity within the chicken gut microbiome revealed by metagenomics and culture.</title>
        <authorList>
            <person name="Gilroy R."/>
            <person name="Ravi A."/>
            <person name="Getino M."/>
            <person name="Pursley I."/>
            <person name="Horton D.L."/>
            <person name="Alikhan N.F."/>
            <person name="Baker D."/>
            <person name="Gharbi K."/>
            <person name="Hall N."/>
            <person name="Watson M."/>
            <person name="Adriaenssens E.M."/>
            <person name="Foster-Nyarko E."/>
            <person name="Jarju S."/>
            <person name="Secka A."/>
            <person name="Antonio M."/>
            <person name="Oren A."/>
            <person name="Chaudhuri R.R."/>
            <person name="La Ragione R."/>
            <person name="Hildebrand F."/>
            <person name="Pallen M.J."/>
        </authorList>
    </citation>
    <scope>NUCLEOTIDE SEQUENCE</scope>
    <source>
        <strain evidence="1">ChiSjej2B20-11307</strain>
    </source>
</reference>
<evidence type="ECO:0000313" key="2">
    <source>
        <dbReference type="Proteomes" id="UP000824223"/>
    </source>
</evidence>
<reference evidence="1" key="2">
    <citation type="submission" date="2021-04" db="EMBL/GenBank/DDBJ databases">
        <authorList>
            <person name="Gilroy R."/>
        </authorList>
    </citation>
    <scope>NUCLEOTIDE SEQUENCE</scope>
    <source>
        <strain evidence="1">ChiSjej2B20-11307</strain>
    </source>
</reference>
<organism evidence="1 2">
    <name type="scientific">Candidatus Mediterraneibacter pullicola</name>
    <dbReference type="NCBI Taxonomy" id="2838682"/>
    <lineage>
        <taxon>Bacteria</taxon>
        <taxon>Bacillati</taxon>
        <taxon>Bacillota</taxon>
        <taxon>Clostridia</taxon>
        <taxon>Lachnospirales</taxon>
        <taxon>Lachnospiraceae</taxon>
        <taxon>Mediterraneibacter</taxon>
    </lineage>
</organism>
<dbReference type="Proteomes" id="UP000824223">
    <property type="component" value="Unassembled WGS sequence"/>
</dbReference>
<dbReference type="EMBL" id="DXAK01000017">
    <property type="protein sequence ID" value="HJA06278.1"/>
    <property type="molecule type" value="Genomic_DNA"/>
</dbReference>
<gene>
    <name evidence="1" type="ORF">H9798_03900</name>
</gene>
<accession>A0A9D2H814</accession>
<protein>
    <submittedName>
        <fullName evidence="1">Uncharacterized protein</fullName>
    </submittedName>
</protein>
<sequence>MELLKLVIVGDEPILLQGRLNKYKTISTAIQYMKGNCGRVDMVRKETADEDRYCCERRSVQGKP</sequence>
<proteinExistence type="predicted"/>
<name>A0A9D2H814_9FIRM</name>
<evidence type="ECO:0000313" key="1">
    <source>
        <dbReference type="EMBL" id="HJA06278.1"/>
    </source>
</evidence>